<dbReference type="AlphaFoldDB" id="F0Y188"/>
<dbReference type="EMBL" id="GL833123">
    <property type="protein sequence ID" value="EGB10783.1"/>
    <property type="molecule type" value="Genomic_DNA"/>
</dbReference>
<dbReference type="OMA" id="WRAGAMI"/>
<gene>
    <name evidence="4" type="ORF">AURANDRAFT_22203</name>
</gene>
<dbReference type="PANTHER" id="PTHR24166">
    <property type="entry name" value="ROLLING PEBBLES, ISOFORM B"/>
    <property type="match status" value="1"/>
</dbReference>
<protein>
    <submittedName>
        <fullName evidence="4">Uncharacterized protein</fullName>
    </submittedName>
</protein>
<feature type="repeat" description="ANK" evidence="3">
    <location>
        <begin position="160"/>
        <end position="192"/>
    </location>
</feature>
<proteinExistence type="predicted"/>
<evidence type="ECO:0000313" key="5">
    <source>
        <dbReference type="Proteomes" id="UP000002729"/>
    </source>
</evidence>
<keyword evidence="5" id="KW-1185">Reference proteome</keyword>
<dbReference type="Gene3D" id="1.25.40.20">
    <property type="entry name" value="Ankyrin repeat-containing domain"/>
    <property type="match status" value="2"/>
</dbReference>
<evidence type="ECO:0000313" key="4">
    <source>
        <dbReference type="EMBL" id="EGB10783.1"/>
    </source>
</evidence>
<sequence length="241" mass="26321">MKVAEVDDADLDEKLYFIDVETETGGTALLVACAAGNVLLADELLQRGAEANHENLRGHTALSWACVCGADGVVDLLLRNGADPRRPTKLEQRTPLVHAAQHGHAKVLQILWRAGAMINAETKRGRTPLIEAAKEGHLATCRYLVDRGARRPRVDGENRYGHTALTMAVVKGRFDVVQALLDRGAKADRRSLNKRGWTPLRFAAERDKAKAVELLMLRGGDPYAVADDGLTPMDVARKKGF</sequence>
<dbReference type="InterPro" id="IPR036770">
    <property type="entry name" value="Ankyrin_rpt-contain_sf"/>
</dbReference>
<dbReference type="Proteomes" id="UP000002729">
    <property type="component" value="Unassembled WGS sequence"/>
</dbReference>
<dbReference type="PANTHER" id="PTHR24166:SF48">
    <property type="entry name" value="PROTEIN VAPYRIN"/>
    <property type="match status" value="1"/>
</dbReference>
<feature type="repeat" description="ANK" evidence="3">
    <location>
        <begin position="195"/>
        <end position="227"/>
    </location>
</feature>
<dbReference type="InterPro" id="IPR002110">
    <property type="entry name" value="Ankyrin_rpt"/>
</dbReference>
<dbReference type="eggNOG" id="KOG4177">
    <property type="taxonomic scope" value="Eukaryota"/>
</dbReference>
<evidence type="ECO:0000256" key="3">
    <source>
        <dbReference type="PROSITE-ProRule" id="PRU00023"/>
    </source>
</evidence>
<keyword evidence="2 3" id="KW-0040">ANK repeat</keyword>
<dbReference type="SUPFAM" id="SSF48403">
    <property type="entry name" value="Ankyrin repeat"/>
    <property type="match status" value="1"/>
</dbReference>
<evidence type="ECO:0000256" key="2">
    <source>
        <dbReference type="ARBA" id="ARBA00023043"/>
    </source>
</evidence>
<dbReference type="Pfam" id="PF12796">
    <property type="entry name" value="Ank_2"/>
    <property type="match status" value="2"/>
</dbReference>
<name>F0Y188_AURAN</name>
<dbReference type="SMART" id="SM00248">
    <property type="entry name" value="ANK"/>
    <property type="match status" value="6"/>
</dbReference>
<dbReference type="PROSITE" id="PS50088">
    <property type="entry name" value="ANK_REPEAT"/>
    <property type="match status" value="6"/>
</dbReference>
<reference evidence="4 5" key="1">
    <citation type="journal article" date="2011" name="Proc. Natl. Acad. Sci. U.S.A.">
        <title>Niche of harmful alga Aureococcus anophagefferens revealed through ecogenomics.</title>
        <authorList>
            <person name="Gobler C.J."/>
            <person name="Berry D.L."/>
            <person name="Dyhrman S.T."/>
            <person name="Wilhelm S.W."/>
            <person name="Salamov A."/>
            <person name="Lobanov A.V."/>
            <person name="Zhang Y."/>
            <person name="Collier J.L."/>
            <person name="Wurch L.L."/>
            <person name="Kustka A.B."/>
            <person name="Dill B.D."/>
            <person name="Shah M."/>
            <person name="VerBerkmoes N.C."/>
            <person name="Kuo A."/>
            <person name="Terry A."/>
            <person name="Pangilinan J."/>
            <person name="Lindquist E.A."/>
            <person name="Lucas S."/>
            <person name="Paulsen I.T."/>
            <person name="Hattenrath-Lehmann T.K."/>
            <person name="Talmage S.C."/>
            <person name="Walker E.A."/>
            <person name="Koch F."/>
            <person name="Burson A.M."/>
            <person name="Marcoval M.A."/>
            <person name="Tang Y.Z."/>
            <person name="Lecleir G.R."/>
            <person name="Coyne K.J."/>
            <person name="Berg G.M."/>
            <person name="Bertrand E.M."/>
            <person name="Saito M.A."/>
            <person name="Gladyshev V.N."/>
            <person name="Grigoriev I.V."/>
        </authorList>
    </citation>
    <scope>NUCLEOTIDE SEQUENCE [LARGE SCALE GENOMIC DNA]</scope>
    <source>
        <strain evidence="5">CCMP 1984</strain>
    </source>
</reference>
<dbReference type="KEGG" id="aaf:AURANDRAFT_22203"/>
<feature type="repeat" description="ANK" evidence="3">
    <location>
        <begin position="91"/>
        <end position="123"/>
    </location>
</feature>
<organism evidence="5">
    <name type="scientific">Aureococcus anophagefferens</name>
    <name type="common">Harmful bloom alga</name>
    <dbReference type="NCBI Taxonomy" id="44056"/>
    <lineage>
        <taxon>Eukaryota</taxon>
        <taxon>Sar</taxon>
        <taxon>Stramenopiles</taxon>
        <taxon>Ochrophyta</taxon>
        <taxon>Pelagophyceae</taxon>
        <taxon>Pelagomonadales</taxon>
        <taxon>Pelagomonadaceae</taxon>
        <taxon>Aureococcus</taxon>
    </lineage>
</organism>
<feature type="repeat" description="ANK" evidence="3">
    <location>
        <begin position="24"/>
        <end position="56"/>
    </location>
</feature>
<feature type="repeat" description="ANK" evidence="3">
    <location>
        <begin position="57"/>
        <end position="89"/>
    </location>
</feature>
<feature type="repeat" description="ANK" evidence="3">
    <location>
        <begin position="124"/>
        <end position="156"/>
    </location>
</feature>
<dbReference type="OrthoDB" id="194358at2759"/>
<dbReference type="Pfam" id="PF00023">
    <property type="entry name" value="Ank"/>
    <property type="match status" value="1"/>
</dbReference>
<dbReference type="InterPro" id="IPR050889">
    <property type="entry name" value="Dendritic_Spine_Reg/Scaffold"/>
</dbReference>
<keyword evidence="1" id="KW-0677">Repeat</keyword>
<dbReference type="RefSeq" id="XP_009034371.1">
    <property type="nucleotide sequence ID" value="XM_009036123.1"/>
</dbReference>
<accession>F0Y188</accession>
<evidence type="ECO:0000256" key="1">
    <source>
        <dbReference type="ARBA" id="ARBA00022737"/>
    </source>
</evidence>
<dbReference type="GeneID" id="20219575"/>
<dbReference type="InParanoid" id="F0Y188"/>
<feature type="non-terminal residue" evidence="4">
    <location>
        <position position="241"/>
    </location>
</feature>
<dbReference type="PROSITE" id="PS50297">
    <property type="entry name" value="ANK_REP_REGION"/>
    <property type="match status" value="6"/>
</dbReference>